<evidence type="ECO:0000313" key="2">
    <source>
        <dbReference type="EMBL" id="MBE9114530.1"/>
    </source>
</evidence>
<sequence>MTSRTKNTTKSVSFSTTESDQTLLSAIADKLESKAFKNFSDLCKTALEQYFLPSPPEPVAPFDETFISQHFHQIEEQLTALIEQTQSIAQKAILSDSSDESMVLSRAIELLSSQFQDLGERVRKLEEKSAIDLESQLKVLEERIKKIETQQSPSLPNETVSQPKISEESDPLLHRLTPLLEEF</sequence>
<dbReference type="RefSeq" id="WP_194027625.1">
    <property type="nucleotide sequence ID" value="NZ_JADEWZ010000002.1"/>
</dbReference>
<proteinExistence type="predicted"/>
<dbReference type="EMBL" id="JADEWZ010000002">
    <property type="protein sequence ID" value="MBE9114530.1"/>
    <property type="molecule type" value="Genomic_DNA"/>
</dbReference>
<dbReference type="AlphaFoldDB" id="A0A8J7DUU4"/>
<evidence type="ECO:0008006" key="4">
    <source>
        <dbReference type="Google" id="ProtNLM"/>
    </source>
</evidence>
<organism evidence="2 3">
    <name type="scientific">Lusitaniella coriacea LEGE 07157</name>
    <dbReference type="NCBI Taxonomy" id="945747"/>
    <lineage>
        <taxon>Bacteria</taxon>
        <taxon>Bacillati</taxon>
        <taxon>Cyanobacteriota</taxon>
        <taxon>Cyanophyceae</taxon>
        <taxon>Spirulinales</taxon>
        <taxon>Lusitaniellaceae</taxon>
        <taxon>Lusitaniella</taxon>
    </lineage>
</organism>
<dbReference type="Proteomes" id="UP000654482">
    <property type="component" value="Unassembled WGS sequence"/>
</dbReference>
<gene>
    <name evidence="2" type="ORF">IQ249_01350</name>
</gene>
<comment type="caution">
    <text evidence="2">The sequence shown here is derived from an EMBL/GenBank/DDBJ whole genome shotgun (WGS) entry which is preliminary data.</text>
</comment>
<name>A0A8J7DUU4_9CYAN</name>
<evidence type="ECO:0000313" key="3">
    <source>
        <dbReference type="Proteomes" id="UP000654482"/>
    </source>
</evidence>
<reference evidence="2" key="1">
    <citation type="submission" date="2020-10" db="EMBL/GenBank/DDBJ databases">
        <authorList>
            <person name="Castelo-Branco R."/>
            <person name="Eusebio N."/>
            <person name="Adriana R."/>
            <person name="Vieira A."/>
            <person name="Brugerolle De Fraissinette N."/>
            <person name="Rezende De Castro R."/>
            <person name="Schneider M.P."/>
            <person name="Vasconcelos V."/>
            <person name="Leao P.N."/>
        </authorList>
    </citation>
    <scope>NUCLEOTIDE SEQUENCE</scope>
    <source>
        <strain evidence="2">LEGE 07157</strain>
    </source>
</reference>
<accession>A0A8J7DUU4</accession>
<feature type="compositionally biased region" description="Polar residues" evidence="1">
    <location>
        <begin position="149"/>
        <end position="164"/>
    </location>
</feature>
<protein>
    <recommendedName>
        <fullName evidence="4">Plasmid segregation centromere-binding protein ParR</fullName>
    </recommendedName>
</protein>
<feature type="region of interest" description="Disordered" evidence="1">
    <location>
        <begin position="148"/>
        <end position="171"/>
    </location>
</feature>
<evidence type="ECO:0000256" key="1">
    <source>
        <dbReference type="SAM" id="MobiDB-lite"/>
    </source>
</evidence>
<keyword evidence="3" id="KW-1185">Reference proteome</keyword>